<protein>
    <submittedName>
        <fullName evidence="1">Uncharacterized protein</fullName>
    </submittedName>
</protein>
<dbReference type="AlphaFoldDB" id="A0AAV4NRD9"/>
<sequence>METGRRKISWQRDRRRVVAQRLISPLLLIVTPEATYIKPMNYVPSQNFPPHTYYANAPVLLTEPVPFGNSS</sequence>
<comment type="caution">
    <text evidence="1">The sequence shown here is derived from an EMBL/GenBank/DDBJ whole genome shotgun (WGS) entry which is preliminary data.</text>
</comment>
<dbReference type="EMBL" id="BPLR01021144">
    <property type="protein sequence ID" value="GIX86466.1"/>
    <property type="molecule type" value="Genomic_DNA"/>
</dbReference>
<evidence type="ECO:0000313" key="2">
    <source>
        <dbReference type="Proteomes" id="UP001054945"/>
    </source>
</evidence>
<proteinExistence type="predicted"/>
<dbReference type="Proteomes" id="UP001054945">
    <property type="component" value="Unassembled WGS sequence"/>
</dbReference>
<evidence type="ECO:0000313" key="1">
    <source>
        <dbReference type="EMBL" id="GIX86466.1"/>
    </source>
</evidence>
<gene>
    <name evidence="1" type="ORF">CEXT_96881</name>
</gene>
<name>A0AAV4NRD9_CAEEX</name>
<reference evidence="1 2" key="1">
    <citation type="submission" date="2021-06" db="EMBL/GenBank/DDBJ databases">
        <title>Caerostris extrusa draft genome.</title>
        <authorList>
            <person name="Kono N."/>
            <person name="Arakawa K."/>
        </authorList>
    </citation>
    <scope>NUCLEOTIDE SEQUENCE [LARGE SCALE GENOMIC DNA]</scope>
</reference>
<keyword evidence="2" id="KW-1185">Reference proteome</keyword>
<organism evidence="1 2">
    <name type="scientific">Caerostris extrusa</name>
    <name type="common">Bark spider</name>
    <name type="synonym">Caerostris bankana</name>
    <dbReference type="NCBI Taxonomy" id="172846"/>
    <lineage>
        <taxon>Eukaryota</taxon>
        <taxon>Metazoa</taxon>
        <taxon>Ecdysozoa</taxon>
        <taxon>Arthropoda</taxon>
        <taxon>Chelicerata</taxon>
        <taxon>Arachnida</taxon>
        <taxon>Araneae</taxon>
        <taxon>Araneomorphae</taxon>
        <taxon>Entelegynae</taxon>
        <taxon>Araneoidea</taxon>
        <taxon>Araneidae</taxon>
        <taxon>Caerostris</taxon>
    </lineage>
</organism>
<accession>A0AAV4NRD9</accession>